<name>A0A9W8ZLA9_9PLEO</name>
<comment type="caution">
    <text evidence="2">The sequence shown here is derived from an EMBL/GenBank/DDBJ whole genome shotgun (WGS) entry which is preliminary data.</text>
</comment>
<feature type="region of interest" description="Disordered" evidence="1">
    <location>
        <begin position="100"/>
        <end position="133"/>
    </location>
</feature>
<evidence type="ECO:0000256" key="1">
    <source>
        <dbReference type="SAM" id="MobiDB-lite"/>
    </source>
</evidence>
<feature type="compositionally biased region" description="Acidic residues" evidence="1">
    <location>
        <begin position="100"/>
        <end position="114"/>
    </location>
</feature>
<protein>
    <submittedName>
        <fullName evidence="2">Uncharacterized protein</fullName>
    </submittedName>
</protein>
<dbReference type="Proteomes" id="UP001140510">
    <property type="component" value="Unassembled WGS sequence"/>
</dbReference>
<dbReference type="OrthoDB" id="10597343at2759"/>
<accession>A0A9W8ZLA9</accession>
<dbReference type="EMBL" id="JAPEVA010000015">
    <property type="protein sequence ID" value="KAJ4408522.1"/>
    <property type="molecule type" value="Genomic_DNA"/>
</dbReference>
<proteinExistence type="predicted"/>
<keyword evidence="3" id="KW-1185">Reference proteome</keyword>
<reference evidence="2" key="1">
    <citation type="submission" date="2022-10" db="EMBL/GenBank/DDBJ databases">
        <title>Tapping the CABI collections for fungal endophytes: first genome assemblies for Collariella, Neodidymelliopsis, Ascochyta clinopodiicola, Didymella pomorum, Didymosphaeria variabile, Neocosmospora piperis and Neocucurbitaria cava.</title>
        <authorList>
            <person name="Hill R."/>
        </authorList>
    </citation>
    <scope>NUCLEOTIDE SEQUENCE</scope>
    <source>
        <strain evidence="2">IMI 355091</strain>
    </source>
</reference>
<sequence>MEEISELIVELNPDDDRAGCVPIVKVELPLETAELDVAVGELRLDVGIMVGGTVSDEVPSVDAIEDNEALDMDDADDSAEVGAVDVNGVGDGEARLFDEAGDDVDSVMENDEDRDVAPSGDDSGVEGSGAAVNDVNPTLGRELIVLLESGALGDNTAAVLIVWPELLRVDVVVLPLEGPPVSGSGSDAVKRPLDRRVIEPVLAAEIELVLRDVVGVTTSPDKVNVTVTGTPADELDRVDGGEGAILRILVSTIVIVVL</sequence>
<evidence type="ECO:0000313" key="3">
    <source>
        <dbReference type="Proteomes" id="UP001140510"/>
    </source>
</evidence>
<gene>
    <name evidence="2" type="ORF">N0V91_003173</name>
</gene>
<dbReference type="AlphaFoldDB" id="A0A9W8ZLA9"/>
<evidence type="ECO:0000313" key="2">
    <source>
        <dbReference type="EMBL" id="KAJ4408522.1"/>
    </source>
</evidence>
<organism evidence="2 3">
    <name type="scientific">Didymella pomorum</name>
    <dbReference type="NCBI Taxonomy" id="749634"/>
    <lineage>
        <taxon>Eukaryota</taxon>
        <taxon>Fungi</taxon>
        <taxon>Dikarya</taxon>
        <taxon>Ascomycota</taxon>
        <taxon>Pezizomycotina</taxon>
        <taxon>Dothideomycetes</taxon>
        <taxon>Pleosporomycetidae</taxon>
        <taxon>Pleosporales</taxon>
        <taxon>Pleosporineae</taxon>
        <taxon>Didymellaceae</taxon>
        <taxon>Didymella</taxon>
    </lineage>
</organism>